<comment type="caution">
    <text evidence="1">The sequence shown here is derived from an EMBL/GenBank/DDBJ whole genome shotgun (WGS) entry which is preliminary data.</text>
</comment>
<proteinExistence type="predicted"/>
<dbReference type="EMBL" id="NMUH01018191">
    <property type="protein sequence ID" value="MQM23831.1"/>
    <property type="molecule type" value="Genomic_DNA"/>
</dbReference>
<feature type="non-terminal residue" evidence="1">
    <location>
        <position position="1"/>
    </location>
</feature>
<organism evidence="1 2">
    <name type="scientific">Colocasia esculenta</name>
    <name type="common">Wild taro</name>
    <name type="synonym">Arum esculentum</name>
    <dbReference type="NCBI Taxonomy" id="4460"/>
    <lineage>
        <taxon>Eukaryota</taxon>
        <taxon>Viridiplantae</taxon>
        <taxon>Streptophyta</taxon>
        <taxon>Embryophyta</taxon>
        <taxon>Tracheophyta</taxon>
        <taxon>Spermatophyta</taxon>
        <taxon>Magnoliopsida</taxon>
        <taxon>Liliopsida</taxon>
        <taxon>Araceae</taxon>
        <taxon>Aroideae</taxon>
        <taxon>Colocasieae</taxon>
        <taxon>Colocasia</taxon>
    </lineage>
</organism>
<evidence type="ECO:0000313" key="2">
    <source>
        <dbReference type="Proteomes" id="UP000652761"/>
    </source>
</evidence>
<name>A0A843XXW6_COLES</name>
<gene>
    <name evidence="1" type="ORF">Taro_056901</name>
</gene>
<accession>A0A843XXW6</accession>
<evidence type="ECO:0000313" key="1">
    <source>
        <dbReference type="EMBL" id="MQM23831.1"/>
    </source>
</evidence>
<protein>
    <submittedName>
        <fullName evidence="1">Uncharacterized protein</fullName>
    </submittedName>
</protein>
<dbReference type="AlphaFoldDB" id="A0A843XXW6"/>
<sequence length="73" mass="7786">LDLLPCLAQQSSLQGFPLIPMSFLLKGWLAASGDGDRSGKPPLAAKRLLLECRPAVPVRQIDLLETGSSVDLT</sequence>
<reference evidence="1" key="1">
    <citation type="submission" date="2017-07" db="EMBL/GenBank/DDBJ databases">
        <title>Taro Niue Genome Assembly and Annotation.</title>
        <authorList>
            <person name="Atibalentja N."/>
            <person name="Keating K."/>
            <person name="Fields C.J."/>
        </authorList>
    </citation>
    <scope>NUCLEOTIDE SEQUENCE</scope>
    <source>
        <strain evidence="1">Niue_2</strain>
        <tissue evidence="1">Leaf</tissue>
    </source>
</reference>
<dbReference type="Proteomes" id="UP000652761">
    <property type="component" value="Unassembled WGS sequence"/>
</dbReference>
<keyword evidence="2" id="KW-1185">Reference proteome</keyword>